<dbReference type="EMBL" id="PHQY01000586">
    <property type="protein sequence ID" value="PJO43903.1"/>
    <property type="molecule type" value="Genomic_DNA"/>
</dbReference>
<dbReference type="AlphaFoldDB" id="A0A2M9Q779"/>
<evidence type="ECO:0008006" key="3">
    <source>
        <dbReference type="Google" id="ProtNLM"/>
    </source>
</evidence>
<accession>A0A2M9Q779</accession>
<protein>
    <recommendedName>
        <fullName evidence="3">Beta protein</fullName>
    </recommendedName>
</protein>
<proteinExistence type="predicted"/>
<organism evidence="1 2">
    <name type="scientific">Lysinibacillus xylanilyticus</name>
    <dbReference type="NCBI Taxonomy" id="582475"/>
    <lineage>
        <taxon>Bacteria</taxon>
        <taxon>Bacillati</taxon>
        <taxon>Bacillota</taxon>
        <taxon>Bacilli</taxon>
        <taxon>Bacillales</taxon>
        <taxon>Bacillaceae</taxon>
        <taxon>Lysinibacillus</taxon>
    </lineage>
</organism>
<dbReference type="RefSeq" id="WP_100542909.1">
    <property type="nucleotide sequence ID" value="NZ_JBIVOC010000028.1"/>
</dbReference>
<dbReference type="InterPro" id="IPR025683">
    <property type="entry name" value="Protein_beta"/>
</dbReference>
<reference evidence="1 2" key="1">
    <citation type="submission" date="2017-11" db="EMBL/GenBank/DDBJ databases">
        <title>Bacterial isolate from king chilli rhizosphere.</title>
        <authorList>
            <person name="Takhelmayum P."/>
            <person name="Sarangthem I."/>
        </authorList>
    </citation>
    <scope>NUCLEOTIDE SEQUENCE [LARGE SCALE GENOMIC DNA]</scope>
    <source>
        <strain evidence="2">t26</strain>
    </source>
</reference>
<evidence type="ECO:0000313" key="2">
    <source>
        <dbReference type="Proteomes" id="UP000232101"/>
    </source>
</evidence>
<dbReference type="Pfam" id="PF14350">
    <property type="entry name" value="Beta_protein"/>
    <property type="match status" value="1"/>
</dbReference>
<sequence>MFDYRHYVPVLKWKRGERFALTQLNDAQKELITPIFEIPPIPYDHQKSVFKKTLDEHLSNFGNDMVDCLPISKHIFIDAHTIHDDGRLGSTATLNNNLSPLEHTITEAQQAGFIAIPVTSFLRHLEYHDAVDNCIINYNNGVALRLFPKDLEDYSSFVESLEYWLDGINVEKKSIDIIIDFQEIDPQNPGSILNNIFSTLARLPYMDEWRTLTLLSTSMTENLSAIQTGTNSQIPRVEWNIYSQILKSNLTRYPTYGDYNVGHPGWFDFDPVTMNPGANIKYTVDDHFLIFRGHGIKNKGLSQMKGLCNHVIQHPEYCGSQFSFGDHYIQECANGTLSTGNSETWVRVNVNHHLTFILNSLTSLPVFSASLTPSS</sequence>
<evidence type="ECO:0000313" key="1">
    <source>
        <dbReference type="EMBL" id="PJO43903.1"/>
    </source>
</evidence>
<gene>
    <name evidence="1" type="ORF">CWD94_09940</name>
</gene>
<dbReference type="Proteomes" id="UP000232101">
    <property type="component" value="Unassembled WGS sequence"/>
</dbReference>
<name>A0A2M9Q779_9BACI</name>
<comment type="caution">
    <text evidence="1">The sequence shown here is derived from an EMBL/GenBank/DDBJ whole genome shotgun (WGS) entry which is preliminary data.</text>
</comment>